<protein>
    <recommendedName>
        <fullName evidence="3">histidine kinase</fullName>
        <ecNumber evidence="3">2.7.13.3</ecNumber>
    </recommendedName>
</protein>
<keyword evidence="6 10" id="KW-0812">Transmembrane</keyword>
<keyword evidence="7 12" id="KW-0418">Kinase</keyword>
<feature type="domain" description="Histidine kinase" evidence="11">
    <location>
        <begin position="227"/>
        <end position="429"/>
    </location>
</feature>
<evidence type="ECO:0000259" key="11">
    <source>
        <dbReference type="PROSITE" id="PS50109"/>
    </source>
</evidence>
<dbReference type="PRINTS" id="PR00344">
    <property type="entry name" value="BCTRLSENSOR"/>
</dbReference>
<comment type="subcellular location">
    <subcellularLocation>
        <location evidence="2">Membrane</location>
    </subcellularLocation>
</comment>
<keyword evidence="8 10" id="KW-1133">Transmembrane helix</keyword>
<evidence type="ECO:0000256" key="1">
    <source>
        <dbReference type="ARBA" id="ARBA00000085"/>
    </source>
</evidence>
<keyword evidence="13" id="KW-1185">Reference proteome</keyword>
<dbReference type="InterPro" id="IPR003594">
    <property type="entry name" value="HATPase_dom"/>
</dbReference>
<dbReference type="SUPFAM" id="SSF55874">
    <property type="entry name" value="ATPase domain of HSP90 chaperone/DNA topoisomerase II/histidine kinase"/>
    <property type="match status" value="1"/>
</dbReference>
<dbReference type="PROSITE" id="PS50109">
    <property type="entry name" value="HIS_KIN"/>
    <property type="match status" value="1"/>
</dbReference>
<dbReference type="Gene3D" id="1.10.287.130">
    <property type="match status" value="1"/>
</dbReference>
<dbReference type="PANTHER" id="PTHR45436">
    <property type="entry name" value="SENSOR HISTIDINE KINASE YKOH"/>
    <property type="match status" value="1"/>
</dbReference>
<dbReference type="CDD" id="cd00082">
    <property type="entry name" value="HisKA"/>
    <property type="match status" value="1"/>
</dbReference>
<dbReference type="SUPFAM" id="SSF47384">
    <property type="entry name" value="Homodimeric domain of signal transducing histidine kinase"/>
    <property type="match status" value="1"/>
</dbReference>
<evidence type="ECO:0000256" key="8">
    <source>
        <dbReference type="ARBA" id="ARBA00022989"/>
    </source>
</evidence>
<dbReference type="SMART" id="SM00388">
    <property type="entry name" value="HisKA"/>
    <property type="match status" value="1"/>
</dbReference>
<evidence type="ECO:0000256" key="4">
    <source>
        <dbReference type="ARBA" id="ARBA00022553"/>
    </source>
</evidence>
<sequence>MFNAIAQKVRLSYFIFTAIICISFVSIFLYAGMHMEQALVKGRLLEELSSSLQTKGVQAHYSAEPGIDIYQFADAPPMLQTRATDTVQEMQVTNFMHAGQPYDGELHFFSHSEGQTRYILTYLLSEQIALTNYPVLAIYEDFEALFLKTLLGAVALSFLIAIAFAYVSAHQITKPLSRLKHAVETDNEHLGGLLHLPSEVGVLARAIDTKNRKLAGYLQREQLFTGDVSHELRTPLTIIMGAAEVLEAQLPADSRQREFTHRIHSTATETSEIISALLLLSRAPEKLDAPITPLRPIIEHEISRLNYLIKYKDVRCELDCEALYSAHARPELLKMALGNLIKNAFQYTDTGTVSIHVDAQSITISDTGSGIDDSLLPQLFERFARGDMNGIDGSGLGLSIVQRIIQHLGWQITYQPSPQGGSTFVITYH</sequence>
<gene>
    <name evidence="12" type="ORF">GCM10009129_11190</name>
</gene>
<keyword evidence="4" id="KW-0597">Phosphoprotein</keyword>
<feature type="transmembrane region" description="Helical" evidence="10">
    <location>
        <begin position="12"/>
        <end position="33"/>
    </location>
</feature>
<evidence type="ECO:0000256" key="6">
    <source>
        <dbReference type="ARBA" id="ARBA00022692"/>
    </source>
</evidence>
<evidence type="ECO:0000256" key="3">
    <source>
        <dbReference type="ARBA" id="ARBA00012438"/>
    </source>
</evidence>
<dbReference type="InterPro" id="IPR036890">
    <property type="entry name" value="HATPase_C_sf"/>
</dbReference>
<dbReference type="InterPro" id="IPR004358">
    <property type="entry name" value="Sig_transdc_His_kin-like_C"/>
</dbReference>
<dbReference type="InterPro" id="IPR050428">
    <property type="entry name" value="TCS_sensor_his_kinase"/>
</dbReference>
<comment type="caution">
    <text evidence="12">The sequence shown here is derived from an EMBL/GenBank/DDBJ whole genome shotgun (WGS) entry which is preliminary data.</text>
</comment>
<dbReference type="InterPro" id="IPR005467">
    <property type="entry name" value="His_kinase_dom"/>
</dbReference>
<evidence type="ECO:0000256" key="5">
    <source>
        <dbReference type="ARBA" id="ARBA00022679"/>
    </source>
</evidence>
<dbReference type="Pfam" id="PF02518">
    <property type="entry name" value="HATPase_c"/>
    <property type="match status" value="1"/>
</dbReference>
<reference evidence="12 13" key="1">
    <citation type="journal article" date="2019" name="Int. J. Syst. Evol. Microbiol.">
        <title>The Global Catalogue of Microorganisms (GCM) 10K type strain sequencing project: providing services to taxonomists for standard genome sequencing and annotation.</title>
        <authorList>
            <consortium name="The Broad Institute Genomics Platform"/>
            <consortium name="The Broad Institute Genome Sequencing Center for Infectious Disease"/>
            <person name="Wu L."/>
            <person name="Ma J."/>
        </authorList>
    </citation>
    <scope>NUCLEOTIDE SEQUENCE [LARGE SCALE GENOMIC DNA]</scope>
    <source>
        <strain evidence="12 13">JCM 16343</strain>
    </source>
</reference>
<keyword evidence="5" id="KW-0808">Transferase</keyword>
<dbReference type="EMBL" id="BAAAFR010000001">
    <property type="protein sequence ID" value="GAA0315658.1"/>
    <property type="molecule type" value="Genomic_DNA"/>
</dbReference>
<dbReference type="PANTHER" id="PTHR45436:SF16">
    <property type="entry name" value="HISTIDINE KINASE"/>
    <property type="match status" value="1"/>
</dbReference>
<evidence type="ECO:0000313" key="13">
    <source>
        <dbReference type="Proteomes" id="UP001501787"/>
    </source>
</evidence>
<accession>A0ABN0VRQ6</accession>
<dbReference type="InterPro" id="IPR003661">
    <property type="entry name" value="HisK_dim/P_dom"/>
</dbReference>
<evidence type="ECO:0000256" key="7">
    <source>
        <dbReference type="ARBA" id="ARBA00022777"/>
    </source>
</evidence>
<dbReference type="EC" id="2.7.13.3" evidence="3"/>
<dbReference type="SMART" id="SM00387">
    <property type="entry name" value="HATPase_c"/>
    <property type="match status" value="1"/>
</dbReference>
<evidence type="ECO:0000256" key="10">
    <source>
        <dbReference type="SAM" id="Phobius"/>
    </source>
</evidence>
<dbReference type="Proteomes" id="UP001501787">
    <property type="component" value="Unassembled WGS sequence"/>
</dbReference>
<dbReference type="Pfam" id="PF00512">
    <property type="entry name" value="HisKA"/>
    <property type="match status" value="1"/>
</dbReference>
<organism evidence="12 13">
    <name type="scientific">Psychrobacter aestuarii</name>
    <dbReference type="NCBI Taxonomy" id="556327"/>
    <lineage>
        <taxon>Bacteria</taxon>
        <taxon>Pseudomonadati</taxon>
        <taxon>Pseudomonadota</taxon>
        <taxon>Gammaproteobacteria</taxon>
        <taxon>Moraxellales</taxon>
        <taxon>Moraxellaceae</taxon>
        <taxon>Psychrobacter</taxon>
    </lineage>
</organism>
<dbReference type="InterPro" id="IPR036097">
    <property type="entry name" value="HisK_dim/P_sf"/>
</dbReference>
<dbReference type="RefSeq" id="WP_201503428.1">
    <property type="nucleotide sequence ID" value="NZ_BAAAFR010000001.1"/>
</dbReference>
<keyword evidence="9 10" id="KW-0472">Membrane</keyword>
<feature type="transmembrane region" description="Helical" evidence="10">
    <location>
        <begin position="145"/>
        <end position="169"/>
    </location>
</feature>
<evidence type="ECO:0000256" key="2">
    <source>
        <dbReference type="ARBA" id="ARBA00004370"/>
    </source>
</evidence>
<dbReference type="Gene3D" id="3.30.565.10">
    <property type="entry name" value="Histidine kinase-like ATPase, C-terminal domain"/>
    <property type="match status" value="1"/>
</dbReference>
<comment type="catalytic activity">
    <reaction evidence="1">
        <text>ATP + protein L-histidine = ADP + protein N-phospho-L-histidine.</text>
        <dbReference type="EC" id="2.7.13.3"/>
    </reaction>
</comment>
<proteinExistence type="predicted"/>
<evidence type="ECO:0000256" key="9">
    <source>
        <dbReference type="ARBA" id="ARBA00023136"/>
    </source>
</evidence>
<dbReference type="GO" id="GO:0016301">
    <property type="term" value="F:kinase activity"/>
    <property type="evidence" value="ECO:0007669"/>
    <property type="project" value="UniProtKB-KW"/>
</dbReference>
<evidence type="ECO:0000313" key="12">
    <source>
        <dbReference type="EMBL" id="GAA0315658.1"/>
    </source>
</evidence>
<name>A0ABN0VRQ6_9GAMM</name>